<dbReference type="Pfam" id="PF00156">
    <property type="entry name" value="Pribosyltran"/>
    <property type="match status" value="1"/>
</dbReference>
<dbReference type="PANTHER" id="PTHR11608:SF0">
    <property type="entry name" value="BIFUNCTIONAL PROTEIN PYRR"/>
    <property type="match status" value="1"/>
</dbReference>
<dbReference type="HAMAP" id="MF_01219">
    <property type="entry name" value="PyrR"/>
    <property type="match status" value="1"/>
</dbReference>
<evidence type="ECO:0000313" key="7">
    <source>
        <dbReference type="EMBL" id="MBJ7596010.1"/>
    </source>
</evidence>
<evidence type="ECO:0000313" key="8">
    <source>
        <dbReference type="EMBL" id="PZR82743.1"/>
    </source>
</evidence>
<feature type="short sequence motif" description="PRPP-binding" evidence="4">
    <location>
        <begin position="109"/>
        <end position="121"/>
    </location>
</feature>
<keyword evidence="4 7" id="KW-0808">Transferase</keyword>
<keyword evidence="2 4" id="KW-0805">Transcription regulation</keyword>
<dbReference type="RefSeq" id="WP_337313650.1">
    <property type="nucleotide sequence ID" value="NZ_JAEKNS010000145.1"/>
</dbReference>
<dbReference type="Gene3D" id="3.40.50.2020">
    <property type="match status" value="1"/>
</dbReference>
<name>A0A2W5ZBT2_9BACT</name>
<keyword evidence="4 8" id="KW-0328">Glycosyltransferase</keyword>
<comment type="similarity">
    <text evidence="1 4">Belongs to the purine/pyrimidine phosphoribosyltransferase family. PyrR subfamily.</text>
</comment>
<comment type="function">
    <text evidence="4">Also displays a weak uracil phosphoribosyltransferase activity which is not physiologically significant.</text>
</comment>
<comment type="function">
    <text evidence="4">Regulates the transcription of the pyrimidine nucleotide (pyr) operon in response to exogenous pyrimidines.</text>
</comment>
<comment type="caution">
    <text evidence="8">The sequence shown here is derived from an EMBL/GenBank/DDBJ whole genome shotgun (WGS) entry which is preliminary data.</text>
</comment>
<evidence type="ECO:0000256" key="3">
    <source>
        <dbReference type="ARBA" id="ARBA00023163"/>
    </source>
</evidence>
<dbReference type="Proteomes" id="UP000248724">
    <property type="component" value="Unassembled WGS sequence"/>
</dbReference>
<dbReference type="InterPro" id="IPR029057">
    <property type="entry name" value="PRTase-like"/>
</dbReference>
<evidence type="ECO:0000256" key="1">
    <source>
        <dbReference type="ARBA" id="ARBA00005565"/>
    </source>
</evidence>
<dbReference type="PANTHER" id="PTHR11608">
    <property type="entry name" value="BIFUNCTIONAL PROTEIN PYRR"/>
    <property type="match status" value="1"/>
</dbReference>
<keyword evidence="3 4" id="KW-0804">Transcription</keyword>
<organism evidence="8 9">
    <name type="scientific">Candidatus Aeolococcus gillhamiae</name>
    <dbReference type="NCBI Taxonomy" id="3127015"/>
    <lineage>
        <taxon>Bacteria</taxon>
        <taxon>Bacillati</taxon>
        <taxon>Candidatus Dormiibacterota</taxon>
        <taxon>Candidatus Dormibacteria</taxon>
        <taxon>Candidatus Aeolococcales</taxon>
        <taxon>Candidatus Aeolococcaceae</taxon>
        <taxon>Candidatus Aeolococcus</taxon>
    </lineage>
</organism>
<proteinExistence type="inferred from homology"/>
<dbReference type="NCBIfam" id="NF003549">
    <property type="entry name" value="PRK05205.1-5"/>
    <property type="match status" value="1"/>
</dbReference>
<dbReference type="EMBL" id="QHBU01000059">
    <property type="protein sequence ID" value="PZR82743.1"/>
    <property type="molecule type" value="Genomic_DNA"/>
</dbReference>
<accession>A0A2W5ZBT2</accession>
<sequence length="190" mass="20536">MNGALQSLEGRPRLLDEMAVARAVMRLAHEIAERHDGEPIVLAGIRTRGVPLAGRIGRALAALGSPAPDLAALALQDYRDDRPRPARPRPGALSAVDGTEPPRIDGRVVVLVDDVLFTGRTLRAALDALIDEGRPATVELLVLIDRGHRELPMRATYVGKNVPTAPSERVAVRLREVDGVDGAWMMEAER</sequence>
<dbReference type="EC" id="2.4.2.9" evidence="4"/>
<feature type="region of interest" description="Disordered" evidence="5">
    <location>
        <begin position="79"/>
        <end position="99"/>
    </location>
</feature>
<evidence type="ECO:0000256" key="2">
    <source>
        <dbReference type="ARBA" id="ARBA00023015"/>
    </source>
</evidence>
<evidence type="ECO:0000313" key="10">
    <source>
        <dbReference type="Proteomes" id="UP000606991"/>
    </source>
</evidence>
<gene>
    <name evidence="4 7" type="primary">pyrR</name>
    <name evidence="8" type="ORF">DLM65_03255</name>
    <name evidence="7" type="ORF">JF886_14360</name>
</gene>
<reference evidence="7 10" key="3">
    <citation type="submission" date="2020-10" db="EMBL/GenBank/DDBJ databases">
        <title>Ca. Dormibacterota MAGs.</title>
        <authorList>
            <person name="Montgomery K."/>
        </authorList>
    </citation>
    <scope>NUCLEOTIDE SEQUENCE [LARGE SCALE GENOMIC DNA]</scope>
    <source>
        <strain evidence="7">SC8812_S17_18</strain>
    </source>
</reference>
<dbReference type="GO" id="GO:0004845">
    <property type="term" value="F:uracil phosphoribosyltransferase activity"/>
    <property type="evidence" value="ECO:0007669"/>
    <property type="project" value="UniProtKB-UniRule"/>
</dbReference>
<dbReference type="InterPro" id="IPR023050">
    <property type="entry name" value="PyrR"/>
</dbReference>
<dbReference type="EMBL" id="JAEKNS010000145">
    <property type="protein sequence ID" value="MBJ7596010.1"/>
    <property type="molecule type" value="Genomic_DNA"/>
</dbReference>
<dbReference type="InterPro" id="IPR000836">
    <property type="entry name" value="PRTase_dom"/>
</dbReference>
<protein>
    <recommendedName>
        <fullName evidence="4">Bifunctional protein PyrR</fullName>
    </recommendedName>
    <domain>
        <recommendedName>
            <fullName evidence="4">Pyrimidine operon regulatory protein</fullName>
        </recommendedName>
    </domain>
    <domain>
        <recommendedName>
            <fullName evidence="4">Uracil phosphoribosyltransferase</fullName>
            <shortName evidence="4">UPRTase</shortName>
            <ecNumber evidence="4">2.4.2.9</ecNumber>
        </recommendedName>
    </domain>
</protein>
<reference evidence="8 9" key="1">
    <citation type="journal article" date="2017" name="Nature">
        <title>Atmospheric trace gases support primary production in Antarctic desert surface soil.</title>
        <authorList>
            <person name="Ji M."/>
            <person name="Greening C."/>
            <person name="Vanwonterghem I."/>
            <person name="Carere C.R."/>
            <person name="Bay S.K."/>
            <person name="Steen J.A."/>
            <person name="Montgomery K."/>
            <person name="Lines T."/>
            <person name="Beardall J."/>
            <person name="van Dorst J."/>
            <person name="Snape I."/>
            <person name="Stott M.B."/>
            <person name="Hugenholtz P."/>
            <person name="Ferrari B.C."/>
        </authorList>
    </citation>
    <scope>NUCLEOTIDE SEQUENCE [LARGE SCALE GENOMIC DNA]</scope>
    <source>
        <strain evidence="8">RRmetagenome_bin12</strain>
    </source>
</reference>
<reference evidence="8" key="2">
    <citation type="submission" date="2018-05" db="EMBL/GenBank/DDBJ databases">
        <authorList>
            <person name="Ferrari B."/>
        </authorList>
    </citation>
    <scope>NUCLEOTIDE SEQUENCE</scope>
    <source>
        <strain evidence="8">RRmetagenome_bin12</strain>
    </source>
</reference>
<dbReference type="SUPFAM" id="SSF53271">
    <property type="entry name" value="PRTase-like"/>
    <property type="match status" value="1"/>
</dbReference>
<accession>A0A934K5B7</accession>
<dbReference type="Proteomes" id="UP000606991">
    <property type="component" value="Unassembled WGS sequence"/>
</dbReference>
<evidence type="ECO:0000256" key="4">
    <source>
        <dbReference type="HAMAP-Rule" id="MF_01219"/>
    </source>
</evidence>
<comment type="catalytic activity">
    <reaction evidence="4">
        <text>UMP + diphosphate = 5-phospho-alpha-D-ribose 1-diphosphate + uracil</text>
        <dbReference type="Rhea" id="RHEA:13017"/>
        <dbReference type="ChEBI" id="CHEBI:17568"/>
        <dbReference type="ChEBI" id="CHEBI:33019"/>
        <dbReference type="ChEBI" id="CHEBI:57865"/>
        <dbReference type="ChEBI" id="CHEBI:58017"/>
        <dbReference type="EC" id="2.4.2.9"/>
    </reaction>
</comment>
<evidence type="ECO:0000313" key="9">
    <source>
        <dbReference type="Proteomes" id="UP000248724"/>
    </source>
</evidence>
<dbReference type="InterPro" id="IPR050137">
    <property type="entry name" value="PyrR_bifunctional"/>
</dbReference>
<evidence type="ECO:0000256" key="5">
    <source>
        <dbReference type="SAM" id="MobiDB-lite"/>
    </source>
</evidence>
<feature type="domain" description="Phosphoribosyltransferase" evidence="6">
    <location>
        <begin position="14"/>
        <end position="158"/>
    </location>
</feature>
<dbReference type="GO" id="GO:0006355">
    <property type="term" value="P:regulation of DNA-templated transcription"/>
    <property type="evidence" value="ECO:0007669"/>
    <property type="project" value="UniProtKB-UniRule"/>
</dbReference>
<evidence type="ECO:0000259" key="6">
    <source>
        <dbReference type="Pfam" id="PF00156"/>
    </source>
</evidence>
<dbReference type="AlphaFoldDB" id="A0A2W5ZBT2"/>